<dbReference type="OrthoDB" id="426839at2"/>
<gene>
    <name evidence="2" type="ORF">CY0110_22017</name>
</gene>
<dbReference type="InterPro" id="IPR041049">
    <property type="entry name" value="DUF5615"/>
</dbReference>
<comment type="caution">
    <text evidence="2">The sequence shown here is derived from an EMBL/GenBank/DDBJ whole genome shotgun (WGS) entry which is preliminary data.</text>
</comment>
<dbReference type="Proteomes" id="UP000003781">
    <property type="component" value="Unassembled WGS sequence"/>
</dbReference>
<name>A3IKU9_9CHRO</name>
<evidence type="ECO:0000313" key="3">
    <source>
        <dbReference type="Proteomes" id="UP000003781"/>
    </source>
</evidence>
<feature type="domain" description="DUF5615" evidence="1">
    <location>
        <begin position="5"/>
        <end position="64"/>
    </location>
</feature>
<dbReference type="EMBL" id="AAXW01000004">
    <property type="protein sequence ID" value="EAZ92818.1"/>
    <property type="molecule type" value="Genomic_DNA"/>
</dbReference>
<dbReference type="eggNOG" id="COG4634">
    <property type="taxonomic scope" value="Bacteria"/>
</dbReference>
<evidence type="ECO:0000259" key="1">
    <source>
        <dbReference type="Pfam" id="PF18480"/>
    </source>
</evidence>
<dbReference type="Pfam" id="PF18480">
    <property type="entry name" value="DUF5615"/>
    <property type="match status" value="1"/>
</dbReference>
<organism evidence="2 3">
    <name type="scientific">Crocosphaera chwakensis CCY0110</name>
    <dbReference type="NCBI Taxonomy" id="391612"/>
    <lineage>
        <taxon>Bacteria</taxon>
        <taxon>Bacillati</taxon>
        <taxon>Cyanobacteriota</taxon>
        <taxon>Cyanophyceae</taxon>
        <taxon>Oscillatoriophycideae</taxon>
        <taxon>Chroococcales</taxon>
        <taxon>Aphanothecaceae</taxon>
        <taxon>Crocosphaera</taxon>
        <taxon>Crocosphaera chwakensis</taxon>
    </lineage>
</organism>
<dbReference type="RefSeq" id="WP_008273962.1">
    <property type="nucleotide sequence ID" value="NZ_AAXW01000004.1"/>
</dbReference>
<evidence type="ECO:0000313" key="2">
    <source>
        <dbReference type="EMBL" id="EAZ92818.1"/>
    </source>
</evidence>
<sequence length="115" mass="13033">MTLPLYMDENVHGAITIGLRLREIDVLTVQEDGYSGVDDVIILDRATALKRIIFSQDKDFLIEANNRQVQGIEFVGVIYGHQLMISIVDCIRDLELIAKLGKLEEFANKVQYLPL</sequence>
<keyword evidence="3" id="KW-1185">Reference proteome</keyword>
<dbReference type="AlphaFoldDB" id="A3IKU9"/>
<proteinExistence type="predicted"/>
<protein>
    <recommendedName>
        <fullName evidence="1">DUF5615 domain-containing protein</fullName>
    </recommendedName>
</protein>
<accession>A3IKU9</accession>
<reference evidence="2 3" key="1">
    <citation type="submission" date="2007-03" db="EMBL/GenBank/DDBJ databases">
        <authorList>
            <person name="Stal L."/>
            <person name="Ferriera S."/>
            <person name="Johnson J."/>
            <person name="Kravitz S."/>
            <person name="Beeson K."/>
            <person name="Sutton G."/>
            <person name="Rogers Y.-H."/>
            <person name="Friedman R."/>
            <person name="Frazier M."/>
            <person name="Venter J.C."/>
        </authorList>
    </citation>
    <scope>NUCLEOTIDE SEQUENCE [LARGE SCALE GENOMIC DNA]</scope>
    <source>
        <strain evidence="2 3">CCY0110</strain>
    </source>
</reference>